<feature type="compositionally biased region" description="Low complexity" evidence="11">
    <location>
        <begin position="56"/>
        <end position="87"/>
    </location>
</feature>
<name>A0ABQ8YHN2_9EUKA</name>
<organism evidence="13 14">
    <name type="scientific">Anaeramoeba flamelloides</name>
    <dbReference type="NCBI Taxonomy" id="1746091"/>
    <lineage>
        <taxon>Eukaryota</taxon>
        <taxon>Metamonada</taxon>
        <taxon>Anaeramoebidae</taxon>
        <taxon>Anaeramoeba</taxon>
    </lineage>
</organism>
<feature type="compositionally biased region" description="Basic and acidic residues" evidence="11">
    <location>
        <begin position="373"/>
        <end position="384"/>
    </location>
</feature>
<evidence type="ECO:0000256" key="9">
    <source>
        <dbReference type="ARBA" id="ARBA00023180"/>
    </source>
</evidence>
<feature type="compositionally biased region" description="Basic residues" evidence="11">
    <location>
        <begin position="359"/>
        <end position="370"/>
    </location>
</feature>
<feature type="compositionally biased region" description="Basic and acidic residues" evidence="11">
    <location>
        <begin position="345"/>
        <end position="358"/>
    </location>
</feature>
<comment type="subcellular location">
    <subcellularLocation>
        <location evidence="1">Endoplasmic reticulum membrane</location>
        <topology evidence="1">Multi-pass membrane protein</topology>
    </subcellularLocation>
</comment>
<dbReference type="PANTHER" id="PTHR13448:SF0">
    <property type="entry name" value="TRANSMEMBRANE PROTEIN 214"/>
    <property type="match status" value="1"/>
</dbReference>
<feature type="region of interest" description="Disordered" evidence="11">
    <location>
        <begin position="1"/>
        <end position="93"/>
    </location>
</feature>
<reference evidence="13" key="1">
    <citation type="submission" date="2022-08" db="EMBL/GenBank/DDBJ databases">
        <title>Novel sulfate-reducing endosymbionts in the free-living metamonad Anaeramoeba.</title>
        <authorList>
            <person name="Jerlstrom-Hultqvist J."/>
            <person name="Cepicka I."/>
            <person name="Gallot-Lavallee L."/>
            <person name="Salas-Leiva D."/>
            <person name="Curtis B.A."/>
            <person name="Zahonova K."/>
            <person name="Pipaliya S."/>
            <person name="Dacks J."/>
            <person name="Roger A.J."/>
        </authorList>
    </citation>
    <scope>NUCLEOTIDE SEQUENCE</scope>
    <source>
        <strain evidence="13">Schooner1</strain>
    </source>
</reference>
<evidence type="ECO:0000313" key="13">
    <source>
        <dbReference type="EMBL" id="KAJ6244063.1"/>
    </source>
</evidence>
<evidence type="ECO:0000256" key="3">
    <source>
        <dbReference type="ARBA" id="ARBA00011720"/>
    </source>
</evidence>
<proteinExistence type="inferred from homology"/>
<evidence type="ECO:0000256" key="1">
    <source>
        <dbReference type="ARBA" id="ARBA00004477"/>
    </source>
</evidence>
<keyword evidence="9" id="KW-0325">Glycoprotein</keyword>
<protein>
    <submittedName>
        <fullName evidence="13">Transmembrane protein</fullName>
    </submittedName>
</protein>
<dbReference type="Pfam" id="PF10151">
    <property type="entry name" value="TMEM214"/>
    <property type="match status" value="2"/>
</dbReference>
<evidence type="ECO:0000256" key="10">
    <source>
        <dbReference type="ARBA" id="ARBA00024938"/>
    </source>
</evidence>
<sequence>MSQKNKRKNKQNQNKQNKQNKQNRQNRPNKQNNQNKLNKQSKQNKQNKQKQKNKQNRQNNQSNQNNQNNQNKQNNQKQKNKQRQNNNSLTPLNSITKKSFILNKQLTVSKETYPDNSKLQYSYLLSFLETTFNNVADYEEFSQDFNKLILFPCNYLKTKSLSDLVRFVQQFTVIENFNHLLDLFDNSINISEIDDASYYGKMVMMKAILIATPEIIIEERFKELIKSYLKNYPKNYFDNYIWFVAQIIYQNPVYSLKIWFDEFYPILLDKNCQEKKAIQILEFLESIFFTKKNFNILKNSPDAFIEFQAFKDYFILFGSLVESFGSIPFKWTFEQNENDTETIKEQLKKQDQTQEGKVKGRGKRKGKTQGKGKGNEDEREKEKEKEIEVEIQKVKIKLNQENFDSKRNSTRKILKKKKLLWKNYSAKVLQKMEKTFTLIESLSLFFDENKTLKCYFPCILSFACSENHFIRNHSIGYLLQSLQLDEECFKKWELIYPKYIGQSNNVMIFLLQNWNKYKTTINNNKLFSLLKLFIKTNNDLNNGKFDSKKYLETKKVQDNDLIFFTSDEIDEIDKFDVNLSLTTFNELKDKVSYLKDNKKKKIFNFLFFILFVVFSCVFYILWENDIRDFDAAKNYWEQNTLEEIIMKNLN</sequence>
<evidence type="ECO:0000256" key="4">
    <source>
        <dbReference type="ARBA" id="ARBA00022692"/>
    </source>
</evidence>
<comment type="subunit">
    <text evidence="3">Constitutively interacts with CASP4; required for the localization of procaspase 4 to the ER.</text>
</comment>
<accession>A0ABQ8YHN2</accession>
<comment type="function">
    <text evidence="10">Critical mediator, in cooperation with CASP4, of endoplasmic reticulum-stress induced apoptosis. Required or the activation of CASP4 following endoplasmic reticulum stress.</text>
</comment>
<comment type="caution">
    <text evidence="13">The sequence shown here is derived from an EMBL/GenBank/DDBJ whole genome shotgun (WGS) entry which is preliminary data.</text>
</comment>
<feature type="transmembrane region" description="Helical" evidence="12">
    <location>
        <begin position="602"/>
        <end position="622"/>
    </location>
</feature>
<comment type="similarity">
    <text evidence="2">Belongs to the TMEM214 family.</text>
</comment>
<evidence type="ECO:0000256" key="8">
    <source>
        <dbReference type="ARBA" id="ARBA00023136"/>
    </source>
</evidence>
<feature type="compositionally biased region" description="Low complexity" evidence="11">
    <location>
        <begin position="11"/>
        <end position="44"/>
    </location>
</feature>
<keyword evidence="8 12" id="KW-0472">Membrane</keyword>
<evidence type="ECO:0000256" key="6">
    <source>
        <dbReference type="ARBA" id="ARBA00022824"/>
    </source>
</evidence>
<keyword evidence="4 12" id="KW-0812">Transmembrane</keyword>
<evidence type="ECO:0000256" key="7">
    <source>
        <dbReference type="ARBA" id="ARBA00022989"/>
    </source>
</evidence>
<evidence type="ECO:0000256" key="2">
    <source>
        <dbReference type="ARBA" id="ARBA00007984"/>
    </source>
</evidence>
<dbReference type="Proteomes" id="UP001150062">
    <property type="component" value="Unassembled WGS sequence"/>
</dbReference>
<keyword evidence="5" id="KW-0053">Apoptosis</keyword>
<evidence type="ECO:0000256" key="11">
    <source>
        <dbReference type="SAM" id="MobiDB-lite"/>
    </source>
</evidence>
<evidence type="ECO:0000256" key="5">
    <source>
        <dbReference type="ARBA" id="ARBA00022703"/>
    </source>
</evidence>
<evidence type="ECO:0000313" key="14">
    <source>
        <dbReference type="Proteomes" id="UP001150062"/>
    </source>
</evidence>
<gene>
    <name evidence="13" type="ORF">M0813_21325</name>
</gene>
<dbReference type="InterPro" id="IPR019308">
    <property type="entry name" value="TMEM214"/>
</dbReference>
<dbReference type="PANTHER" id="PTHR13448">
    <property type="entry name" value="TRANSMEMBRANE PROTEIN 214"/>
    <property type="match status" value="1"/>
</dbReference>
<feature type="compositionally biased region" description="Basic residues" evidence="11">
    <location>
        <begin position="45"/>
        <end position="55"/>
    </location>
</feature>
<keyword evidence="6" id="KW-0256">Endoplasmic reticulum</keyword>
<dbReference type="EMBL" id="JAOAOG010000166">
    <property type="protein sequence ID" value="KAJ6244063.1"/>
    <property type="molecule type" value="Genomic_DNA"/>
</dbReference>
<evidence type="ECO:0000256" key="12">
    <source>
        <dbReference type="SAM" id="Phobius"/>
    </source>
</evidence>
<feature type="region of interest" description="Disordered" evidence="11">
    <location>
        <begin position="345"/>
        <end position="384"/>
    </location>
</feature>
<feature type="compositionally biased region" description="Basic residues" evidence="11">
    <location>
        <begin position="1"/>
        <end position="10"/>
    </location>
</feature>
<keyword evidence="14" id="KW-1185">Reference proteome</keyword>
<keyword evidence="7 12" id="KW-1133">Transmembrane helix</keyword>